<dbReference type="PANTHER" id="PTHR43135">
    <property type="entry name" value="ALPHA-D-RIBOSE 1-METHYLPHOSPHONATE 5-TRIPHOSPHATE DIPHOSPHATASE"/>
    <property type="match status" value="1"/>
</dbReference>
<accession>A0A832SZV3</accession>
<protein>
    <submittedName>
        <fullName evidence="2">Amidohydrolase</fullName>
    </submittedName>
</protein>
<dbReference type="OMA" id="AWNWEDA"/>
<dbReference type="PANTHER" id="PTHR43135:SF3">
    <property type="entry name" value="ALPHA-D-RIBOSE 1-METHYLPHOSPHONATE 5-TRIPHOSPHATE DIPHOSPHATASE"/>
    <property type="match status" value="1"/>
</dbReference>
<proteinExistence type="predicted"/>
<dbReference type="InterPro" id="IPR032466">
    <property type="entry name" value="Metal_Hydrolase"/>
</dbReference>
<dbReference type="Pfam" id="PF01979">
    <property type="entry name" value="Amidohydro_1"/>
    <property type="match status" value="1"/>
</dbReference>
<dbReference type="InterPro" id="IPR006680">
    <property type="entry name" value="Amidohydro-rel"/>
</dbReference>
<evidence type="ECO:0000259" key="1">
    <source>
        <dbReference type="Pfam" id="PF01979"/>
    </source>
</evidence>
<dbReference type="AlphaFoldDB" id="A0A832SZV3"/>
<sequence length="381" mass="41862">MLVIKGVKAYTMSNIGVVEKANIIVKDGKIVDVTQELPPLEGKTVVDGEGLIALPGLIDPHTHLGVYSLEWEYGDHGTEKSDPITPHFKVIDGLDIFDPGFKDAIAGGVTTVSVEPGAPLSWASYEKTTIMPGQSAILKTNGRIIKEEAGIKIAVGGHVRKFLEELKLTPTTRMGIFAMIRMILHKAKEYLEKEDKQYDPKLEALATLLKNETVARVHAHLSRDMLSIIRLLKEFDIKNIIIEHGTEAYKISDVLKENGIPVILGPVIFPRRGVELRELSSKLAFQLYNSGMMFALTTDHPALPIQYLTLVAAACVGEGLPYEEALKSITINPAKILGIDRFVGSLEPGKDADIVLFDGDPLNPESKVMYTIIDGEVVYER</sequence>
<dbReference type="GeneID" id="1443141"/>
<dbReference type="RefSeq" id="WP_010884906.1">
    <property type="nucleotide sequence ID" value="NZ_DUJN01000005.1"/>
</dbReference>
<organism evidence="2 3">
    <name type="scientific">Pyrococcus horikoshii</name>
    <dbReference type="NCBI Taxonomy" id="53953"/>
    <lineage>
        <taxon>Archaea</taxon>
        <taxon>Methanobacteriati</taxon>
        <taxon>Methanobacteriota</taxon>
        <taxon>Thermococci</taxon>
        <taxon>Thermococcales</taxon>
        <taxon>Thermococcaceae</taxon>
        <taxon>Pyrococcus</taxon>
    </lineage>
</organism>
<dbReference type="InterPro" id="IPR011059">
    <property type="entry name" value="Metal-dep_hydrolase_composite"/>
</dbReference>
<name>A0A832SZV3_PYRHR</name>
<evidence type="ECO:0000313" key="3">
    <source>
        <dbReference type="Proteomes" id="UP000617544"/>
    </source>
</evidence>
<reference evidence="2" key="1">
    <citation type="journal article" date="2020" name="bioRxiv">
        <title>A rank-normalized archaeal taxonomy based on genome phylogeny resolves widespread incomplete and uneven classifications.</title>
        <authorList>
            <person name="Rinke C."/>
            <person name="Chuvochina M."/>
            <person name="Mussig A.J."/>
            <person name="Chaumeil P.-A."/>
            <person name="Waite D.W."/>
            <person name="Whitman W.B."/>
            <person name="Parks D.H."/>
            <person name="Hugenholtz P."/>
        </authorList>
    </citation>
    <scope>NUCLEOTIDE SEQUENCE</scope>
    <source>
        <strain evidence="2">UBA8834</strain>
    </source>
</reference>
<dbReference type="Proteomes" id="UP000617544">
    <property type="component" value="Unassembled WGS sequence"/>
</dbReference>
<dbReference type="SUPFAM" id="SSF51556">
    <property type="entry name" value="Metallo-dependent hydrolases"/>
    <property type="match status" value="1"/>
</dbReference>
<dbReference type="GO" id="GO:0016810">
    <property type="term" value="F:hydrolase activity, acting on carbon-nitrogen (but not peptide) bonds"/>
    <property type="evidence" value="ECO:0007669"/>
    <property type="project" value="InterPro"/>
</dbReference>
<keyword evidence="2" id="KW-0378">Hydrolase</keyword>
<dbReference type="EMBL" id="DUJN01000005">
    <property type="protein sequence ID" value="HII61329.1"/>
    <property type="molecule type" value="Genomic_DNA"/>
</dbReference>
<gene>
    <name evidence="2" type="ORF">HA331_06235</name>
</gene>
<feature type="domain" description="Amidohydrolase-related" evidence="1">
    <location>
        <begin position="232"/>
        <end position="378"/>
    </location>
</feature>
<comment type="caution">
    <text evidence="2">The sequence shown here is derived from an EMBL/GenBank/DDBJ whole genome shotgun (WGS) entry which is preliminary data.</text>
</comment>
<dbReference type="InterPro" id="IPR051781">
    <property type="entry name" value="Metallo-dep_Hydrolase"/>
</dbReference>
<dbReference type="SUPFAM" id="SSF51338">
    <property type="entry name" value="Composite domain of metallo-dependent hydrolases"/>
    <property type="match status" value="1"/>
</dbReference>
<evidence type="ECO:0000313" key="2">
    <source>
        <dbReference type="EMBL" id="HII61329.1"/>
    </source>
</evidence>
<dbReference type="CDD" id="cd01309">
    <property type="entry name" value="Met_dep_hydrolase_C"/>
    <property type="match status" value="1"/>
</dbReference>
<dbReference type="Gene3D" id="3.20.20.140">
    <property type="entry name" value="Metal-dependent hydrolases"/>
    <property type="match status" value="1"/>
</dbReference>